<sequence length="33" mass="3663">MKPSAHAVLMPSLDMRLNDCWPNHDASAAHRSC</sequence>
<accession>A0A238D6M9</accession>
<dbReference type="Proteomes" id="UP000214566">
    <property type="component" value="Unassembled WGS sequence"/>
</dbReference>
<keyword evidence="2" id="KW-1185">Reference proteome</keyword>
<dbReference type="AlphaFoldDB" id="A0A238D6M9"/>
<dbReference type="EMBL" id="FLMQ01000056">
    <property type="protein sequence ID" value="SBP88967.1"/>
    <property type="molecule type" value="Genomic_DNA"/>
</dbReference>
<evidence type="ECO:0000313" key="2">
    <source>
        <dbReference type="Proteomes" id="UP000214566"/>
    </source>
</evidence>
<evidence type="ECO:0000313" key="1">
    <source>
        <dbReference type="EMBL" id="SBP88967.1"/>
    </source>
</evidence>
<gene>
    <name evidence="1" type="ORF">THIARS_70587</name>
</gene>
<organism evidence="1 2">
    <name type="scientific">Thiomonas delicata</name>
    <name type="common">Thiomonas cuprina</name>
    <dbReference type="NCBI Taxonomy" id="364030"/>
    <lineage>
        <taxon>Bacteria</taxon>
        <taxon>Pseudomonadati</taxon>
        <taxon>Pseudomonadota</taxon>
        <taxon>Betaproteobacteria</taxon>
        <taxon>Burkholderiales</taxon>
        <taxon>Thiomonas</taxon>
    </lineage>
</organism>
<protein>
    <submittedName>
        <fullName evidence="1">Uncharacterized protein</fullName>
    </submittedName>
</protein>
<name>A0A238D6M9_THIDL</name>
<reference evidence="1 2" key="1">
    <citation type="submission" date="2016-06" db="EMBL/GenBank/DDBJ databases">
        <authorList>
            <person name="Kjaerup R.B."/>
            <person name="Dalgaard T.S."/>
            <person name="Juul-Madsen H.R."/>
        </authorList>
    </citation>
    <scope>NUCLEOTIDE SEQUENCE [LARGE SCALE GENOMIC DNA]</scope>
    <source>
        <strain evidence="1 2">DSM 16361</strain>
    </source>
</reference>
<proteinExistence type="predicted"/>